<evidence type="ECO:0000256" key="2">
    <source>
        <dbReference type="SAM" id="MobiDB-lite"/>
    </source>
</evidence>
<feature type="compositionally biased region" description="Basic residues" evidence="2">
    <location>
        <begin position="175"/>
        <end position="187"/>
    </location>
</feature>
<dbReference type="FunFam" id="3.30.70.330:FF:001074">
    <property type="entry name" value="Splicing factor, arginine/serine-rich 7"/>
    <property type="match status" value="1"/>
</dbReference>
<dbReference type="SUPFAM" id="SSF54928">
    <property type="entry name" value="RNA-binding domain, RBD"/>
    <property type="match status" value="1"/>
</dbReference>
<dbReference type="AlphaFoldDB" id="A0A1I8EYS9"/>
<dbReference type="WBParaSite" id="maker-PairedContig_764-snap-gene-0.8-mRNA-1">
    <property type="protein sequence ID" value="maker-PairedContig_764-snap-gene-0.8-mRNA-1"/>
    <property type="gene ID" value="maker-PairedContig_764-snap-gene-0.8"/>
</dbReference>
<evidence type="ECO:0000313" key="4">
    <source>
        <dbReference type="WBParaSite" id="maker-PairedContig_764-snap-gene-0.8-mRNA-1"/>
    </source>
</evidence>
<dbReference type="InterPro" id="IPR050907">
    <property type="entry name" value="SRSF"/>
</dbReference>
<keyword evidence="1" id="KW-0694">RNA-binding</keyword>
<evidence type="ECO:0000259" key="3">
    <source>
        <dbReference type="PROSITE" id="PS50102"/>
    </source>
</evidence>
<reference evidence="4" key="1">
    <citation type="submission" date="2016-11" db="UniProtKB">
        <authorList>
            <consortium name="WormBaseParasite"/>
        </authorList>
    </citation>
    <scope>IDENTIFICATION</scope>
    <source>
        <strain evidence="4">pt0022</strain>
    </source>
</reference>
<protein>
    <submittedName>
        <fullName evidence="4">RRM domain-containing protein</fullName>
    </submittedName>
</protein>
<dbReference type="SMART" id="SM00360">
    <property type="entry name" value="RRM"/>
    <property type="match status" value="1"/>
</dbReference>
<dbReference type="STRING" id="6293.A0A1I8EYS9"/>
<dbReference type="InterPro" id="IPR000504">
    <property type="entry name" value="RRM_dom"/>
</dbReference>
<feature type="domain" description="RRM" evidence="3">
    <location>
        <begin position="68"/>
        <end position="141"/>
    </location>
</feature>
<accession>A0A1I8EYS9</accession>
<dbReference type="GO" id="GO:0003723">
    <property type="term" value="F:RNA binding"/>
    <property type="evidence" value="ECO:0007669"/>
    <property type="project" value="UniProtKB-UniRule"/>
</dbReference>
<dbReference type="PROSITE" id="PS50102">
    <property type="entry name" value="RRM"/>
    <property type="match status" value="1"/>
</dbReference>
<dbReference type="PANTHER" id="PTHR23147">
    <property type="entry name" value="SERINE/ARGININE RICH SPLICING FACTOR"/>
    <property type="match status" value="1"/>
</dbReference>
<feature type="compositionally biased region" description="Basic residues" evidence="2">
    <location>
        <begin position="142"/>
        <end position="166"/>
    </location>
</feature>
<dbReference type="InterPro" id="IPR012677">
    <property type="entry name" value="Nucleotide-bd_a/b_plait_sf"/>
</dbReference>
<evidence type="ECO:0000256" key="1">
    <source>
        <dbReference type="PROSITE-ProRule" id="PRU00176"/>
    </source>
</evidence>
<dbReference type="InterPro" id="IPR035979">
    <property type="entry name" value="RBD_domain_sf"/>
</dbReference>
<sequence length="205" mass="23842">MELWTMSDHHDLSTSILTVIKLNYFEWKIRLRYSTIVTCSTELPVRCIERAERFRTIRMARRNECLECKVFVGGLPNDASSEELEEAFSKYGRIKKVWLARRPPGFAFIEFEDSRDAEDAVKGLDGTRICGVRPRVEFSHGGSRRGGRGGGGRRRSRTPIRRRSLSRSRSPLPRRSPRYSRSRSRSLNRNRLGFPRVMFFAINDK</sequence>
<dbReference type="CDD" id="cd12373">
    <property type="entry name" value="RRM_SRSF3_like"/>
    <property type="match status" value="1"/>
</dbReference>
<dbReference type="Pfam" id="PF00076">
    <property type="entry name" value="RRM_1"/>
    <property type="match status" value="1"/>
</dbReference>
<dbReference type="Gene3D" id="3.30.70.330">
    <property type="match status" value="1"/>
</dbReference>
<name>A0A1I8EYS9_WUCBA</name>
<proteinExistence type="predicted"/>
<organism evidence="4">
    <name type="scientific">Wuchereria bancrofti</name>
    <dbReference type="NCBI Taxonomy" id="6293"/>
    <lineage>
        <taxon>Eukaryota</taxon>
        <taxon>Metazoa</taxon>
        <taxon>Ecdysozoa</taxon>
        <taxon>Nematoda</taxon>
        <taxon>Chromadorea</taxon>
        <taxon>Rhabditida</taxon>
        <taxon>Spirurina</taxon>
        <taxon>Spiruromorpha</taxon>
        <taxon>Filarioidea</taxon>
        <taxon>Onchocercidae</taxon>
        <taxon>Wuchereria</taxon>
    </lineage>
</organism>
<feature type="region of interest" description="Disordered" evidence="2">
    <location>
        <begin position="137"/>
        <end position="187"/>
    </location>
</feature>